<name>A0ABP6M2X6_9MICC</name>
<dbReference type="SUPFAM" id="SSF53098">
    <property type="entry name" value="Ribonuclease H-like"/>
    <property type="match status" value="1"/>
</dbReference>
<evidence type="ECO:0000313" key="2">
    <source>
        <dbReference type="EMBL" id="GAA3074339.1"/>
    </source>
</evidence>
<dbReference type="EMBL" id="BAAAVT010000022">
    <property type="protein sequence ID" value="GAA3074339.1"/>
    <property type="molecule type" value="Genomic_DNA"/>
</dbReference>
<accession>A0ABP6M2X6</accession>
<reference evidence="3" key="1">
    <citation type="journal article" date="2019" name="Int. J. Syst. Evol. Microbiol.">
        <title>The Global Catalogue of Microorganisms (GCM) 10K type strain sequencing project: providing services to taxonomists for standard genome sequencing and annotation.</title>
        <authorList>
            <consortium name="The Broad Institute Genomics Platform"/>
            <consortium name="The Broad Institute Genome Sequencing Center for Infectious Disease"/>
            <person name="Wu L."/>
            <person name="Ma J."/>
        </authorList>
    </citation>
    <scope>NUCLEOTIDE SEQUENCE [LARGE SCALE GENOMIC DNA]</scope>
    <source>
        <strain evidence="3">JCM 14309</strain>
    </source>
</reference>
<evidence type="ECO:0000256" key="1">
    <source>
        <dbReference type="SAM" id="MobiDB-lite"/>
    </source>
</evidence>
<dbReference type="InterPro" id="IPR012337">
    <property type="entry name" value="RNaseH-like_sf"/>
</dbReference>
<protein>
    <recommendedName>
        <fullName evidence="4">Integrase catalytic domain-containing protein</fullName>
    </recommendedName>
</protein>
<organism evidence="2 3">
    <name type="scientific">Nesterenkonia aethiopica</name>
    <dbReference type="NCBI Taxonomy" id="269144"/>
    <lineage>
        <taxon>Bacteria</taxon>
        <taxon>Bacillati</taxon>
        <taxon>Actinomycetota</taxon>
        <taxon>Actinomycetes</taxon>
        <taxon>Micrococcales</taxon>
        <taxon>Micrococcaceae</taxon>
        <taxon>Nesterenkonia</taxon>
    </lineage>
</organism>
<evidence type="ECO:0000313" key="3">
    <source>
        <dbReference type="Proteomes" id="UP001500236"/>
    </source>
</evidence>
<comment type="caution">
    <text evidence="2">The sequence shown here is derived from an EMBL/GenBank/DDBJ whole genome shotgun (WGS) entry which is preliminary data.</text>
</comment>
<keyword evidence="3" id="KW-1185">Reference proteome</keyword>
<gene>
    <name evidence="2" type="ORF">GCM10010529_27700</name>
</gene>
<feature type="compositionally biased region" description="Low complexity" evidence="1">
    <location>
        <begin position="30"/>
        <end position="43"/>
    </location>
</feature>
<feature type="compositionally biased region" description="Pro residues" evidence="1">
    <location>
        <begin position="110"/>
        <end position="126"/>
    </location>
</feature>
<feature type="region of interest" description="Disordered" evidence="1">
    <location>
        <begin position="102"/>
        <end position="140"/>
    </location>
</feature>
<evidence type="ECO:0008006" key="4">
    <source>
        <dbReference type="Google" id="ProtNLM"/>
    </source>
</evidence>
<proteinExistence type="predicted"/>
<feature type="region of interest" description="Disordered" evidence="1">
    <location>
        <begin position="10"/>
        <end position="60"/>
    </location>
</feature>
<dbReference type="Proteomes" id="UP001500236">
    <property type="component" value="Unassembled WGS sequence"/>
</dbReference>
<sequence>MLTGMILSLGTGTLPTKQKKPATPWPTALPGGSVPPGGVFSVISRRKKGKGTRPGPPVHDDLVRRQFTTVKALNEVWLTDITEHQTGEGKLYLYAVKDACSRRMHRPQRPRQPIPLKEVPPGPGAPQPGRIHGQSRCRRG</sequence>